<evidence type="ECO:0008006" key="5">
    <source>
        <dbReference type="Google" id="ProtNLM"/>
    </source>
</evidence>
<feature type="domain" description="SCP" evidence="2">
    <location>
        <begin position="240"/>
        <end position="350"/>
    </location>
</feature>
<evidence type="ECO:0000259" key="2">
    <source>
        <dbReference type="Pfam" id="PF00188"/>
    </source>
</evidence>
<evidence type="ECO:0000259" key="3">
    <source>
        <dbReference type="Pfam" id="PF14504"/>
    </source>
</evidence>
<protein>
    <recommendedName>
        <fullName evidence="5">SCP-like extracellular</fullName>
    </recommendedName>
</protein>
<dbReference type="SUPFAM" id="SSF55797">
    <property type="entry name" value="PR-1-like"/>
    <property type="match status" value="1"/>
</dbReference>
<accession>A0A1S2M7E9</accession>
<keyword evidence="1" id="KW-0472">Membrane</keyword>
<feature type="domain" description="CAP-associated" evidence="3">
    <location>
        <begin position="71"/>
        <end position="209"/>
    </location>
</feature>
<dbReference type="PANTHER" id="PTHR31157">
    <property type="entry name" value="SCP DOMAIN-CONTAINING PROTEIN"/>
    <property type="match status" value="1"/>
</dbReference>
<dbReference type="EMBL" id="LQXD01000068">
    <property type="protein sequence ID" value="OIJ20638.1"/>
    <property type="molecule type" value="Genomic_DNA"/>
</dbReference>
<dbReference type="RefSeq" id="WP_071316575.1">
    <property type="nucleotide sequence ID" value="NZ_CP063356.2"/>
</dbReference>
<dbReference type="Gene3D" id="3.40.33.10">
    <property type="entry name" value="CAP"/>
    <property type="match status" value="1"/>
</dbReference>
<name>A0A1S2M7E9_9BACI</name>
<dbReference type="Pfam" id="PF14504">
    <property type="entry name" value="CAP_assoc_N"/>
    <property type="match status" value="1"/>
</dbReference>
<dbReference type="InterPro" id="IPR014044">
    <property type="entry name" value="CAP_dom"/>
</dbReference>
<keyword evidence="1" id="KW-0812">Transmembrane</keyword>
<organism evidence="4">
    <name type="scientific">Anaerobacillus isosaccharinicus</name>
    <dbReference type="NCBI Taxonomy" id="1532552"/>
    <lineage>
        <taxon>Bacteria</taxon>
        <taxon>Bacillati</taxon>
        <taxon>Bacillota</taxon>
        <taxon>Bacilli</taxon>
        <taxon>Bacillales</taxon>
        <taxon>Bacillaceae</taxon>
        <taxon>Anaerobacillus</taxon>
    </lineage>
</organism>
<keyword evidence="1" id="KW-1133">Transmembrane helix</keyword>
<sequence>MKKFGCGIFFVFMGMAIFYTFFMDNLLENDIEYTSSKGHINEVNESVFYEPKTGKQQQSTLLEEDGLHKLIGEPVEAVLQMYGEPSRVDLSAYDYNWWIYPTENSYVQIGIEDDHVVTVYFIGEDVLTPLFYIGQPYEEINATFAFQEQVSFNVKSNSYQFNLSEEELTTRPLLKIDHVFIQLYFDTFTNKLSGIRYLDGNTLVKHRPYSVVYRGELIEASPLSGTEWRQVEKGISLQILDITNEIRKRHQLNKLEWDDDTSIVAFHHSEDMRINEYFSHTSPSHGELKDRLKKQGVFYQLAGENIAAKYVDAIAVVEGWLNSEGHRVNLLHEDFTHIGVGVYERYYTQNFITPW</sequence>
<dbReference type="Pfam" id="PF00188">
    <property type="entry name" value="CAP"/>
    <property type="match status" value="1"/>
</dbReference>
<feature type="transmembrane region" description="Helical" evidence="1">
    <location>
        <begin position="7"/>
        <end position="27"/>
    </location>
</feature>
<gene>
    <name evidence="4" type="ORF">AWH56_07660</name>
</gene>
<dbReference type="CDD" id="cd05379">
    <property type="entry name" value="CAP_bacterial"/>
    <property type="match status" value="1"/>
</dbReference>
<dbReference type="AlphaFoldDB" id="A0A1S2M7E9"/>
<comment type="caution">
    <text evidence="4">The sequence shown here is derived from an EMBL/GenBank/DDBJ whole genome shotgun (WGS) entry which is preliminary data.</text>
</comment>
<evidence type="ECO:0000256" key="1">
    <source>
        <dbReference type="SAM" id="Phobius"/>
    </source>
</evidence>
<dbReference type="InterPro" id="IPR035940">
    <property type="entry name" value="CAP_sf"/>
</dbReference>
<proteinExistence type="predicted"/>
<dbReference type="InterPro" id="IPR029410">
    <property type="entry name" value="CAP_assoc"/>
</dbReference>
<dbReference type="PANTHER" id="PTHR31157:SF26">
    <property type="entry name" value="SCP-LIKE EXTRACELLULAR PROTEIN"/>
    <property type="match status" value="1"/>
</dbReference>
<evidence type="ECO:0000313" key="4">
    <source>
        <dbReference type="EMBL" id="OIJ20638.1"/>
    </source>
</evidence>
<reference evidence="4" key="1">
    <citation type="submission" date="2016-10" db="EMBL/GenBank/DDBJ databases">
        <title>Draft genome sequences of four alkaliphilic bacteria belonging to the Anaerobacillus genus.</title>
        <authorList>
            <person name="Bassil N.M."/>
            <person name="Lloyd J.R."/>
        </authorList>
    </citation>
    <scope>NUCLEOTIDE SEQUENCE [LARGE SCALE GENOMIC DNA]</scope>
    <source>
        <strain evidence="4">NB2006</strain>
    </source>
</reference>